<dbReference type="PROSITE" id="PS50011">
    <property type="entry name" value="PROTEIN_KINASE_DOM"/>
    <property type="match status" value="1"/>
</dbReference>
<evidence type="ECO:0000259" key="2">
    <source>
        <dbReference type="PROSITE" id="PS50011"/>
    </source>
</evidence>
<organism evidence="5">
    <name type="scientific">Hydatigena taeniaeformis</name>
    <name type="common">Feline tapeworm</name>
    <name type="synonym">Taenia taeniaeformis</name>
    <dbReference type="NCBI Taxonomy" id="6205"/>
    <lineage>
        <taxon>Eukaryota</taxon>
        <taxon>Metazoa</taxon>
        <taxon>Spiralia</taxon>
        <taxon>Lophotrochozoa</taxon>
        <taxon>Platyhelminthes</taxon>
        <taxon>Cestoda</taxon>
        <taxon>Eucestoda</taxon>
        <taxon>Cyclophyllidea</taxon>
        <taxon>Taeniidae</taxon>
        <taxon>Hydatigera</taxon>
    </lineage>
</organism>
<dbReference type="Gene3D" id="1.10.510.10">
    <property type="entry name" value="Transferase(Phosphotransferase) domain 1"/>
    <property type="match status" value="1"/>
</dbReference>
<dbReference type="GO" id="GO:0005524">
    <property type="term" value="F:ATP binding"/>
    <property type="evidence" value="ECO:0007669"/>
    <property type="project" value="InterPro"/>
</dbReference>
<keyword evidence="1" id="KW-0812">Transmembrane</keyword>
<reference evidence="3 4" key="2">
    <citation type="submission" date="2018-11" db="EMBL/GenBank/DDBJ databases">
        <authorList>
            <consortium name="Pathogen Informatics"/>
        </authorList>
    </citation>
    <scope>NUCLEOTIDE SEQUENCE [LARGE SCALE GENOMIC DNA]</scope>
</reference>
<dbReference type="AlphaFoldDB" id="A0A0R3WJ94"/>
<dbReference type="InterPro" id="IPR011009">
    <property type="entry name" value="Kinase-like_dom_sf"/>
</dbReference>
<dbReference type="PANTHER" id="PTHR24347">
    <property type="entry name" value="SERINE/THREONINE-PROTEIN KINASE"/>
    <property type="match status" value="1"/>
</dbReference>
<sequence length="370" mass="42315">MESHALFPYRFEHGENSNGNISLAAPAFDEDKLLIYREIYYDGFSTVIAARDLTSGGAVSIKKTDYSHLGNYFTHVAHLQRRVTTKLRKQTACIRSLSHPAVMKMLDFVSEPQRIVVISEMCLFGDIFNWMLQQHVIRFRDVLIILHGLFQAFHFIHDKGYSHGYLKPTNVLFQTISPHSLVVLPDLSVKKEIAYLLNEPLNTCQSCTAPEALKRLIAASEQGPALESATDDEYNYFGTKEMDVWSIGAITLIALTGINFFHYDSIEDMKQPMEERLDKAFSHPIIKMCNKQLVTNLKLVLNIDPEGRITAAAGANINWVDEAKVSDDDRNLLYMMEHDLLNTCKYFRMYGQNVLQDLLCRVRRPQVNMR</sequence>
<keyword evidence="1" id="KW-0472">Membrane</keyword>
<evidence type="ECO:0000313" key="4">
    <source>
        <dbReference type="Proteomes" id="UP000274429"/>
    </source>
</evidence>
<evidence type="ECO:0000313" key="3">
    <source>
        <dbReference type="EMBL" id="VDM16906.1"/>
    </source>
</evidence>
<dbReference type="WBParaSite" id="TTAC_0000073001-mRNA-1">
    <property type="protein sequence ID" value="TTAC_0000073001-mRNA-1"/>
    <property type="gene ID" value="TTAC_0000073001"/>
</dbReference>
<dbReference type="SUPFAM" id="SSF56112">
    <property type="entry name" value="Protein kinase-like (PK-like)"/>
    <property type="match status" value="1"/>
</dbReference>
<feature type="transmembrane region" description="Helical" evidence="1">
    <location>
        <begin position="244"/>
        <end position="263"/>
    </location>
</feature>
<proteinExistence type="predicted"/>
<evidence type="ECO:0000313" key="5">
    <source>
        <dbReference type="WBParaSite" id="TTAC_0000073001-mRNA-1"/>
    </source>
</evidence>
<feature type="domain" description="Protein kinase" evidence="2">
    <location>
        <begin position="33"/>
        <end position="320"/>
    </location>
</feature>
<dbReference type="Proteomes" id="UP000274429">
    <property type="component" value="Unassembled WGS sequence"/>
</dbReference>
<keyword evidence="4" id="KW-1185">Reference proteome</keyword>
<accession>A0A0R3WJ94</accession>
<evidence type="ECO:0000256" key="1">
    <source>
        <dbReference type="SAM" id="Phobius"/>
    </source>
</evidence>
<dbReference type="STRING" id="6205.A0A0R3WJ94"/>
<dbReference type="SMART" id="SM00220">
    <property type="entry name" value="S_TKc"/>
    <property type="match status" value="1"/>
</dbReference>
<protein>
    <submittedName>
        <fullName evidence="5">Protein kinase domain-containing protein</fullName>
    </submittedName>
</protein>
<name>A0A0R3WJ94_HYDTA</name>
<dbReference type="InterPro" id="IPR000719">
    <property type="entry name" value="Prot_kinase_dom"/>
</dbReference>
<keyword evidence="1" id="KW-1133">Transmembrane helix</keyword>
<dbReference type="OrthoDB" id="346907at2759"/>
<reference evidence="5" key="1">
    <citation type="submission" date="2017-02" db="UniProtKB">
        <authorList>
            <consortium name="WormBaseParasite"/>
        </authorList>
    </citation>
    <scope>IDENTIFICATION</scope>
</reference>
<dbReference type="Pfam" id="PF00069">
    <property type="entry name" value="Pkinase"/>
    <property type="match status" value="1"/>
</dbReference>
<gene>
    <name evidence="3" type="ORF">TTAC_LOCUS731</name>
</gene>
<dbReference type="EMBL" id="UYWX01000085">
    <property type="protein sequence ID" value="VDM16906.1"/>
    <property type="molecule type" value="Genomic_DNA"/>
</dbReference>
<dbReference type="GO" id="GO:0004672">
    <property type="term" value="F:protein kinase activity"/>
    <property type="evidence" value="ECO:0007669"/>
    <property type="project" value="InterPro"/>
</dbReference>